<gene>
    <name evidence="1" type="ORF">ABUH87_07220</name>
</gene>
<comment type="caution">
    <text evidence="1">The sequence shown here is derived from an EMBL/GenBank/DDBJ whole genome shotgun (WGS) entry which is preliminary data.</text>
</comment>
<sequence>MFEKLRIKEHMEIADNNGRHVGTVDELVGDRIKLTRSDSGDGAHHFLDIAQVDRIEDNRIYLKVGTPIPIGIG</sequence>
<dbReference type="EMBL" id="JBFNXR010000021">
    <property type="protein sequence ID" value="MEW9854970.1"/>
    <property type="molecule type" value="Genomic_DNA"/>
</dbReference>
<dbReference type="InterPro" id="IPR018684">
    <property type="entry name" value="DUF2171"/>
</dbReference>
<keyword evidence="2" id="KW-1185">Reference proteome</keyword>
<protein>
    <submittedName>
        <fullName evidence="1">DUF2171 domain-containing protein</fullName>
    </submittedName>
</protein>
<evidence type="ECO:0000313" key="2">
    <source>
        <dbReference type="Proteomes" id="UP001556118"/>
    </source>
</evidence>
<reference evidence="1 2" key="1">
    <citation type="submission" date="2024-06" db="EMBL/GenBank/DDBJ databases">
        <title>Novosphingobium rhizovicinus M1R2S20.</title>
        <authorList>
            <person name="Sun J.-Q."/>
        </authorList>
    </citation>
    <scope>NUCLEOTIDE SEQUENCE [LARGE SCALE GENOMIC DNA]</scope>
    <source>
        <strain evidence="1 2">M1R2S20</strain>
    </source>
</reference>
<organism evidence="1 2">
    <name type="scientific">Novosphingobium rhizovicinum</name>
    <dbReference type="NCBI Taxonomy" id="3228928"/>
    <lineage>
        <taxon>Bacteria</taxon>
        <taxon>Pseudomonadati</taxon>
        <taxon>Pseudomonadota</taxon>
        <taxon>Alphaproteobacteria</taxon>
        <taxon>Sphingomonadales</taxon>
        <taxon>Sphingomonadaceae</taxon>
        <taxon>Novosphingobium</taxon>
    </lineage>
</organism>
<dbReference type="Proteomes" id="UP001556118">
    <property type="component" value="Unassembled WGS sequence"/>
</dbReference>
<dbReference type="Pfam" id="PF09939">
    <property type="entry name" value="DUF2171"/>
    <property type="match status" value="1"/>
</dbReference>
<accession>A0ABV3RAC7</accession>
<name>A0ABV3RAC7_9SPHN</name>
<dbReference type="RefSeq" id="WP_367771862.1">
    <property type="nucleotide sequence ID" value="NZ_JBFNXR010000021.1"/>
</dbReference>
<evidence type="ECO:0000313" key="1">
    <source>
        <dbReference type="EMBL" id="MEW9854970.1"/>
    </source>
</evidence>
<proteinExistence type="predicted"/>